<dbReference type="PhylomeDB" id="S7ZHZ6"/>
<dbReference type="Proteomes" id="UP000019376">
    <property type="component" value="Unassembled WGS sequence"/>
</dbReference>
<gene>
    <name evidence="2" type="ORF">PDE_05226</name>
</gene>
<sequence>MSMKRKASISGLAPSMATPTPSGWAPSNTSTELPSRTRKRFRNGRPDDDVVYEKTLRWIYSAQQQQQQQQTSITPMDTTDDTMIEAEPQIPGAEAADPRQQTLLRFFQPQPEPMSPFRPSREALAARANETAIHREDLIRRQTFAQLNTTESTSGSETASPGFFNTETDVDMEMEIDGGESSDNSNPVSKWAFWNGGV</sequence>
<dbReference type="eggNOG" id="ENOG502SFSH">
    <property type="taxonomic scope" value="Eukaryota"/>
</dbReference>
<dbReference type="HOGENOM" id="CLU_097209_0_0_1"/>
<feature type="region of interest" description="Disordered" evidence="1">
    <location>
        <begin position="1"/>
        <end position="48"/>
    </location>
</feature>
<dbReference type="EMBL" id="KB644412">
    <property type="protein sequence ID" value="EPS30275.1"/>
    <property type="molecule type" value="Genomic_DNA"/>
</dbReference>
<reference evidence="2 3" key="1">
    <citation type="journal article" date="2013" name="PLoS ONE">
        <title>Genomic and secretomic analyses reveal unique features of the lignocellulolytic enzyme system of Penicillium decumbens.</title>
        <authorList>
            <person name="Liu G."/>
            <person name="Zhang L."/>
            <person name="Wei X."/>
            <person name="Zou G."/>
            <person name="Qin Y."/>
            <person name="Ma L."/>
            <person name="Li J."/>
            <person name="Zheng H."/>
            <person name="Wang S."/>
            <person name="Wang C."/>
            <person name="Xun L."/>
            <person name="Zhao G.-P."/>
            <person name="Zhou Z."/>
            <person name="Qu Y."/>
        </authorList>
    </citation>
    <scope>NUCLEOTIDE SEQUENCE [LARGE SCALE GENOMIC DNA]</scope>
    <source>
        <strain evidence="3">114-2 / CGMCC 5302</strain>
    </source>
</reference>
<dbReference type="AlphaFoldDB" id="S7ZHZ6"/>
<proteinExistence type="predicted"/>
<keyword evidence="3" id="KW-1185">Reference proteome</keyword>
<dbReference type="OrthoDB" id="5336357at2759"/>
<protein>
    <submittedName>
        <fullName evidence="2">Uncharacterized protein</fullName>
    </submittedName>
</protein>
<evidence type="ECO:0000256" key="1">
    <source>
        <dbReference type="SAM" id="MobiDB-lite"/>
    </source>
</evidence>
<feature type="compositionally biased region" description="Polar residues" evidence="1">
    <location>
        <begin position="17"/>
        <end position="34"/>
    </location>
</feature>
<dbReference type="STRING" id="933388.S7ZHZ6"/>
<name>S7ZHZ6_PENO1</name>
<evidence type="ECO:0000313" key="3">
    <source>
        <dbReference type="Proteomes" id="UP000019376"/>
    </source>
</evidence>
<accession>S7ZHZ6</accession>
<organism evidence="2 3">
    <name type="scientific">Penicillium oxalicum (strain 114-2 / CGMCC 5302)</name>
    <name type="common">Penicillium decumbens</name>
    <dbReference type="NCBI Taxonomy" id="933388"/>
    <lineage>
        <taxon>Eukaryota</taxon>
        <taxon>Fungi</taxon>
        <taxon>Dikarya</taxon>
        <taxon>Ascomycota</taxon>
        <taxon>Pezizomycotina</taxon>
        <taxon>Eurotiomycetes</taxon>
        <taxon>Eurotiomycetidae</taxon>
        <taxon>Eurotiales</taxon>
        <taxon>Aspergillaceae</taxon>
        <taxon>Penicillium</taxon>
    </lineage>
</organism>
<evidence type="ECO:0000313" key="2">
    <source>
        <dbReference type="EMBL" id="EPS30275.1"/>
    </source>
</evidence>